<dbReference type="Proteomes" id="UP000366945">
    <property type="component" value="Unassembled WGS sequence"/>
</dbReference>
<reference evidence="1 2" key="1">
    <citation type="submission" date="2019-08" db="EMBL/GenBank/DDBJ databases">
        <authorList>
            <person name="Peeters C."/>
        </authorList>
    </citation>
    <scope>NUCLEOTIDE SEQUENCE [LARGE SCALE GENOMIC DNA]</scope>
    <source>
        <strain evidence="1 2">LMG 31114</strain>
    </source>
</reference>
<evidence type="ECO:0000313" key="1">
    <source>
        <dbReference type="EMBL" id="VVD64778.1"/>
    </source>
</evidence>
<gene>
    <name evidence="1" type="ORF">PPN31114_00291</name>
</gene>
<dbReference type="EMBL" id="CABPSK010000001">
    <property type="protein sequence ID" value="VVD64778.1"/>
    <property type="molecule type" value="Genomic_DNA"/>
</dbReference>
<proteinExistence type="predicted"/>
<organism evidence="1 2">
    <name type="scientific">Pandoraea pneumonica</name>
    <dbReference type="NCBI Taxonomy" id="2508299"/>
    <lineage>
        <taxon>Bacteria</taxon>
        <taxon>Pseudomonadati</taxon>
        <taxon>Pseudomonadota</taxon>
        <taxon>Betaproteobacteria</taxon>
        <taxon>Burkholderiales</taxon>
        <taxon>Burkholderiaceae</taxon>
        <taxon>Pandoraea</taxon>
    </lineage>
</organism>
<dbReference type="AlphaFoldDB" id="A0A5E4RSC3"/>
<name>A0A5E4RSC3_9BURK</name>
<sequence>MHYHVSTIQAGSIHVFPEIQRQRRADLIL</sequence>
<evidence type="ECO:0000313" key="2">
    <source>
        <dbReference type="Proteomes" id="UP000366945"/>
    </source>
</evidence>
<protein>
    <submittedName>
        <fullName evidence="1">Uncharacterized protein</fullName>
    </submittedName>
</protein>
<keyword evidence="2" id="KW-1185">Reference proteome</keyword>
<accession>A0A5E4RSC3</accession>